<organism evidence="2 3">
    <name type="scientific">Sutcliffiella rhizosphaerae</name>
    <dbReference type="NCBI Taxonomy" id="2880967"/>
    <lineage>
        <taxon>Bacteria</taxon>
        <taxon>Bacillati</taxon>
        <taxon>Bacillota</taxon>
        <taxon>Bacilli</taxon>
        <taxon>Bacillales</taxon>
        <taxon>Bacillaceae</taxon>
        <taxon>Sutcliffiella</taxon>
    </lineage>
</organism>
<comment type="caution">
    <text evidence="2">The sequence shown here is derived from an EMBL/GenBank/DDBJ whole genome shotgun (WGS) entry which is preliminary data.</text>
</comment>
<accession>A0ABN8AJH8</accession>
<evidence type="ECO:0000313" key="2">
    <source>
        <dbReference type="EMBL" id="CAG9623707.1"/>
    </source>
</evidence>
<reference evidence="2 3" key="1">
    <citation type="submission" date="2021-10" db="EMBL/GenBank/DDBJ databases">
        <authorList>
            <person name="Criscuolo A."/>
        </authorList>
    </citation>
    <scope>NUCLEOTIDE SEQUENCE [LARGE SCALE GENOMIC DNA]</scope>
    <source>
        <strain evidence="3">CIP 111883</strain>
    </source>
</reference>
<feature type="compositionally biased region" description="Polar residues" evidence="1">
    <location>
        <begin position="252"/>
        <end position="267"/>
    </location>
</feature>
<feature type="compositionally biased region" description="Basic and acidic residues" evidence="1">
    <location>
        <begin position="268"/>
        <end position="305"/>
    </location>
</feature>
<proteinExistence type="predicted"/>
<keyword evidence="3" id="KW-1185">Reference proteome</keyword>
<evidence type="ECO:0000313" key="3">
    <source>
        <dbReference type="Proteomes" id="UP000789833"/>
    </source>
</evidence>
<evidence type="ECO:0008006" key="4">
    <source>
        <dbReference type="Google" id="ProtNLM"/>
    </source>
</evidence>
<dbReference type="RefSeq" id="WP_230505394.1">
    <property type="nucleotide sequence ID" value="NZ_CAKJTJ010000067.1"/>
</dbReference>
<protein>
    <recommendedName>
        <fullName evidence="4">Spore coat protein B</fullName>
    </recommendedName>
</protein>
<name>A0ABN8AJH8_9BACI</name>
<sequence>MEDYFFYDFLESLLGLSVTIYRGGPESRTGTLLDYKDDYLTLHAQDKKNNNRSIIYYQLKHIKSISEDSKINSVQTTALEDMKEEFYQGQDFIDLLDQLIEQKVQINQGGPEAKKGTLIAISQDHLVLFTSDDGVIYINVQHIKSISLQEKREDSKDATTEKSIEVSSKEDTELFHYIEATDFHSLFENLTNKWVSINRGGPEAMEGVLVENAGGYYTLVSNQEILRIHPFHVRSINSGPKGAFIQRNQDAESNISTENEVNVNTDNGSKEDKVKKNNKNEEKNKNKDKDKNKNKDKDKNKNKNKDKNKKK</sequence>
<feature type="region of interest" description="Disordered" evidence="1">
    <location>
        <begin position="252"/>
        <end position="311"/>
    </location>
</feature>
<gene>
    <name evidence="2" type="ORF">BACCIP111883_04539</name>
</gene>
<dbReference type="Proteomes" id="UP000789833">
    <property type="component" value="Unassembled WGS sequence"/>
</dbReference>
<dbReference type="EMBL" id="CAKJTJ010000067">
    <property type="protein sequence ID" value="CAG9623707.1"/>
    <property type="molecule type" value="Genomic_DNA"/>
</dbReference>
<evidence type="ECO:0000256" key="1">
    <source>
        <dbReference type="SAM" id="MobiDB-lite"/>
    </source>
</evidence>